<sequence length="338" mass="34273">MSHRTSVRTWLGAAAAGSAMLLVGVPSAGADQRETPAEHEVAAADAAAAEAYWTPERMRAAAPADVPAAERAAAPSPVASGTPRAIPGHGPQAGRDRGDQGSGNGQGHGQVQGGGHGNGPDRASAEAPVPHIGKVFFTLGGQDYVCSGNAVVSGNESTVATAGHCVNEGPGEFATRWIFVPAYDNGNAPYGEWAATSLLAPSAWTDQGDISHDTGFAVVDSEEGSTLTDTVGASGVAFNQPTGEFYTAYGYPAASPYDGQSLVSCAGQAGPDPYGQSDSQGIECDMTGGSSGGPWFLGTDSSGMQNSVNSFGYTDVPGTMFGPYWGSAIEETYLTAQE</sequence>
<keyword evidence="5" id="KW-1185">Reference proteome</keyword>
<feature type="chain" id="PRO_5045104206" evidence="3">
    <location>
        <begin position="31"/>
        <end position="338"/>
    </location>
</feature>
<dbReference type="SUPFAM" id="SSF50494">
    <property type="entry name" value="Trypsin-like serine proteases"/>
    <property type="match status" value="1"/>
</dbReference>
<dbReference type="Proteomes" id="UP001597277">
    <property type="component" value="Unassembled WGS sequence"/>
</dbReference>
<feature type="region of interest" description="Disordered" evidence="2">
    <location>
        <begin position="63"/>
        <end position="126"/>
    </location>
</feature>
<evidence type="ECO:0000256" key="2">
    <source>
        <dbReference type="SAM" id="MobiDB-lite"/>
    </source>
</evidence>
<dbReference type="PANTHER" id="PTHR15462:SF19">
    <property type="entry name" value="PEPTIDASE S1 DOMAIN-CONTAINING PROTEIN"/>
    <property type="match status" value="1"/>
</dbReference>
<dbReference type="EMBL" id="JBHUEE010000001">
    <property type="protein sequence ID" value="MFD1716391.1"/>
    <property type="molecule type" value="Genomic_DNA"/>
</dbReference>
<dbReference type="PROSITE" id="PS51318">
    <property type="entry name" value="TAT"/>
    <property type="match status" value="1"/>
</dbReference>
<keyword evidence="1 3" id="KW-0732">Signal</keyword>
<evidence type="ECO:0000256" key="1">
    <source>
        <dbReference type="ARBA" id="ARBA00022729"/>
    </source>
</evidence>
<proteinExistence type="predicted"/>
<dbReference type="Gene3D" id="2.40.10.10">
    <property type="entry name" value="Trypsin-like serine proteases"/>
    <property type="match status" value="2"/>
</dbReference>
<feature type="compositionally biased region" description="Gly residues" evidence="2">
    <location>
        <begin position="100"/>
        <end position="118"/>
    </location>
</feature>
<accession>A0ABW4KYK2</accession>
<dbReference type="EC" id="3.4.21.-" evidence="4"/>
<gene>
    <name evidence="4" type="ORF">ACFSE6_00970</name>
</gene>
<protein>
    <submittedName>
        <fullName evidence="4">Trypsin-like serine peptidase</fullName>
        <ecNumber evidence="4">3.4.21.-</ecNumber>
    </submittedName>
</protein>
<dbReference type="InterPro" id="IPR009003">
    <property type="entry name" value="Peptidase_S1_PA"/>
</dbReference>
<dbReference type="PANTHER" id="PTHR15462">
    <property type="entry name" value="SERINE PROTEASE"/>
    <property type="match status" value="1"/>
</dbReference>
<evidence type="ECO:0000313" key="5">
    <source>
        <dbReference type="Proteomes" id="UP001597277"/>
    </source>
</evidence>
<dbReference type="GO" id="GO:0016787">
    <property type="term" value="F:hydrolase activity"/>
    <property type="evidence" value="ECO:0007669"/>
    <property type="project" value="UniProtKB-KW"/>
</dbReference>
<comment type="caution">
    <text evidence="4">The sequence shown here is derived from an EMBL/GenBank/DDBJ whole genome shotgun (WGS) entry which is preliminary data.</text>
</comment>
<evidence type="ECO:0000313" key="4">
    <source>
        <dbReference type="EMBL" id="MFD1716391.1"/>
    </source>
</evidence>
<feature type="compositionally biased region" description="Low complexity" evidence="2">
    <location>
        <begin position="63"/>
        <end position="80"/>
    </location>
</feature>
<dbReference type="InterPro" id="IPR050966">
    <property type="entry name" value="Glutamyl_endopeptidase"/>
</dbReference>
<organism evidence="4 5">
    <name type="scientific">Georgenia deserti</name>
    <dbReference type="NCBI Taxonomy" id="2093781"/>
    <lineage>
        <taxon>Bacteria</taxon>
        <taxon>Bacillati</taxon>
        <taxon>Actinomycetota</taxon>
        <taxon>Actinomycetes</taxon>
        <taxon>Micrococcales</taxon>
        <taxon>Bogoriellaceae</taxon>
        <taxon>Georgenia</taxon>
    </lineage>
</organism>
<feature type="signal peptide" evidence="3">
    <location>
        <begin position="1"/>
        <end position="30"/>
    </location>
</feature>
<dbReference type="RefSeq" id="WP_388001836.1">
    <property type="nucleotide sequence ID" value="NZ_JBHUEE010000001.1"/>
</dbReference>
<evidence type="ECO:0000256" key="3">
    <source>
        <dbReference type="SAM" id="SignalP"/>
    </source>
</evidence>
<name>A0ABW4KYK2_9MICO</name>
<dbReference type="InterPro" id="IPR006311">
    <property type="entry name" value="TAT_signal"/>
</dbReference>
<dbReference type="InterPro" id="IPR043504">
    <property type="entry name" value="Peptidase_S1_PA_chymotrypsin"/>
</dbReference>
<keyword evidence="4" id="KW-0378">Hydrolase</keyword>
<reference evidence="5" key="1">
    <citation type="journal article" date="2019" name="Int. J. Syst. Evol. Microbiol.">
        <title>The Global Catalogue of Microorganisms (GCM) 10K type strain sequencing project: providing services to taxonomists for standard genome sequencing and annotation.</title>
        <authorList>
            <consortium name="The Broad Institute Genomics Platform"/>
            <consortium name="The Broad Institute Genome Sequencing Center for Infectious Disease"/>
            <person name="Wu L."/>
            <person name="Ma J."/>
        </authorList>
    </citation>
    <scope>NUCLEOTIDE SEQUENCE [LARGE SCALE GENOMIC DNA]</scope>
    <source>
        <strain evidence="5">JCM 17130</strain>
    </source>
</reference>